<reference evidence="2" key="1">
    <citation type="journal article" date="2018" name="Genome Biol.">
        <title>SKESA: strategic k-mer extension for scrupulous assemblies.</title>
        <authorList>
            <person name="Souvorov A."/>
            <person name="Agarwala R."/>
            <person name="Lipman D.J."/>
        </authorList>
    </citation>
    <scope>NUCLEOTIDE SEQUENCE</scope>
    <source>
        <strain evidence="2">973-77</strain>
    </source>
</reference>
<accession>A0A702E662</accession>
<evidence type="ECO:0000313" key="2">
    <source>
        <dbReference type="EMBL" id="HAC6566835.1"/>
    </source>
</evidence>
<proteinExistence type="predicted"/>
<dbReference type="EMBL" id="DAAMGL010000013">
    <property type="protein sequence ID" value="HAC6566835.1"/>
    <property type="molecule type" value="Genomic_DNA"/>
</dbReference>
<feature type="transmembrane region" description="Helical" evidence="1">
    <location>
        <begin position="6"/>
        <end position="29"/>
    </location>
</feature>
<protein>
    <submittedName>
        <fullName evidence="2">Uncharacterized protein</fullName>
    </submittedName>
</protein>
<keyword evidence="1" id="KW-0472">Membrane</keyword>
<reference evidence="2" key="2">
    <citation type="submission" date="2018-07" db="EMBL/GenBank/DDBJ databases">
        <authorList>
            <consortium name="NCBI Pathogen Detection Project"/>
        </authorList>
    </citation>
    <scope>NUCLEOTIDE SEQUENCE</scope>
    <source>
        <strain evidence="2">973-77</strain>
    </source>
</reference>
<keyword evidence="1" id="KW-0812">Transmembrane</keyword>
<evidence type="ECO:0000256" key="1">
    <source>
        <dbReference type="SAM" id="Phobius"/>
    </source>
</evidence>
<sequence>MSRFLVRIAIADIFILSIQAALLLCRPFYSQRNDLISDLLIHLIFTMKNNIILFLNLPLLIFLYYALFF</sequence>
<comment type="caution">
    <text evidence="2">The sequence shown here is derived from an EMBL/GenBank/DDBJ whole genome shotgun (WGS) entry which is preliminary data.</text>
</comment>
<dbReference type="AlphaFoldDB" id="A0A702E662"/>
<gene>
    <name evidence="2" type="ORF">G0B48_17025</name>
</gene>
<name>A0A702E662_SALER</name>
<keyword evidence="1" id="KW-1133">Transmembrane helix</keyword>
<organism evidence="2">
    <name type="scientific">Salmonella enterica</name>
    <name type="common">Salmonella choleraesuis</name>
    <dbReference type="NCBI Taxonomy" id="28901"/>
    <lineage>
        <taxon>Bacteria</taxon>
        <taxon>Pseudomonadati</taxon>
        <taxon>Pseudomonadota</taxon>
        <taxon>Gammaproteobacteria</taxon>
        <taxon>Enterobacterales</taxon>
        <taxon>Enterobacteriaceae</taxon>
        <taxon>Salmonella</taxon>
    </lineage>
</organism>
<feature type="transmembrane region" description="Helical" evidence="1">
    <location>
        <begin position="50"/>
        <end position="68"/>
    </location>
</feature>